<protein>
    <submittedName>
        <fullName evidence="1">Uncharacterized protein</fullName>
    </submittedName>
</protein>
<dbReference type="EMBL" id="HACM01006567">
    <property type="protein sequence ID" value="CRZ07009.1"/>
    <property type="molecule type" value="Transcribed_RNA"/>
</dbReference>
<dbReference type="EMBL" id="HACM01006574">
    <property type="protein sequence ID" value="CRZ07016.1"/>
    <property type="molecule type" value="Transcribed_RNA"/>
</dbReference>
<name>A0A0H5QZ83_9EUKA</name>
<reference evidence="1" key="1">
    <citation type="submission" date="2015-04" db="EMBL/GenBank/DDBJ databases">
        <title>The genome sequence of the plant pathogenic Rhizarian Plasmodiophora brassicae reveals insights in its biotrophic life cycle and the origin of chitin synthesis.</title>
        <authorList>
            <person name="Schwelm A."/>
            <person name="Fogelqvist J."/>
            <person name="Knaust A."/>
            <person name="Julke S."/>
            <person name="Lilja T."/>
            <person name="Dhandapani V."/>
            <person name="Bonilla-Rosso G."/>
            <person name="Karlsson M."/>
            <person name="Shevchenko A."/>
            <person name="Choi S.R."/>
            <person name="Kim H.G."/>
            <person name="Park J.Y."/>
            <person name="Lim Y.P."/>
            <person name="Ludwig-Muller J."/>
            <person name="Dixelius C."/>
        </authorList>
    </citation>
    <scope>NUCLEOTIDE SEQUENCE</scope>
    <source>
        <tissue evidence="1">Potato root galls</tissue>
    </source>
</reference>
<proteinExistence type="predicted"/>
<dbReference type="EMBL" id="HACM01006553">
    <property type="protein sequence ID" value="CRZ06995.1"/>
    <property type="molecule type" value="Transcribed_RNA"/>
</dbReference>
<evidence type="ECO:0000313" key="1">
    <source>
        <dbReference type="EMBL" id="CRZ07016.1"/>
    </source>
</evidence>
<sequence>MTVSWMSCDTHISDAISSPARYVSNSQISVQIPLLSFQNVPVAKVSRYRYNLGAIRHHQYYCATIGIPRRLPPINLTTFLQFHCGFPIKQKSADTARREGD</sequence>
<dbReference type="EMBL" id="HACM01006561">
    <property type="protein sequence ID" value="CRZ07003.1"/>
    <property type="molecule type" value="Transcribed_RNA"/>
</dbReference>
<accession>A0A0H5QZ83</accession>
<dbReference type="AlphaFoldDB" id="A0A0H5QZ83"/>
<organism evidence="1">
    <name type="scientific">Spongospora subterranea</name>
    <dbReference type="NCBI Taxonomy" id="70186"/>
    <lineage>
        <taxon>Eukaryota</taxon>
        <taxon>Sar</taxon>
        <taxon>Rhizaria</taxon>
        <taxon>Endomyxa</taxon>
        <taxon>Phytomyxea</taxon>
        <taxon>Plasmodiophorida</taxon>
        <taxon>Plasmodiophoridae</taxon>
        <taxon>Spongospora</taxon>
    </lineage>
</organism>